<comment type="caution">
    <text evidence="7">The sequence shown here is derived from an EMBL/GenBank/DDBJ whole genome shotgun (WGS) entry which is preliminary data.</text>
</comment>
<dbReference type="SUPFAM" id="SSF53335">
    <property type="entry name" value="S-adenosyl-L-methionine-dependent methyltransferases"/>
    <property type="match status" value="1"/>
</dbReference>
<dbReference type="PANTHER" id="PTHR31760">
    <property type="entry name" value="S-ADENOSYL-L-METHIONINE-DEPENDENT METHYLTRANSFERASES SUPERFAMILY PROTEIN"/>
    <property type="match status" value="1"/>
</dbReference>
<dbReference type="HAMAP" id="MF_00074">
    <property type="entry name" value="16SrRNA_methyltr_G"/>
    <property type="match status" value="1"/>
</dbReference>
<comment type="caution">
    <text evidence="6">Lacks conserved residue(s) required for the propagation of feature annotation.</text>
</comment>
<protein>
    <recommendedName>
        <fullName evidence="6">Ribosomal RNA small subunit methyltransferase G</fullName>
        <ecNumber evidence="6">2.1.1.170</ecNumber>
    </recommendedName>
    <alternativeName>
        <fullName evidence="6">16S rRNA 7-methylguanosine methyltransferase</fullName>
        <shortName evidence="6">16S rRNA m7G methyltransferase</shortName>
    </alternativeName>
</protein>
<accession>A0A8G2BIU3</accession>
<evidence type="ECO:0000256" key="6">
    <source>
        <dbReference type="HAMAP-Rule" id="MF_00074"/>
    </source>
</evidence>
<comment type="similarity">
    <text evidence="6">Belongs to the methyltransferase superfamily. RNA methyltransferase RsmG family.</text>
</comment>
<feature type="binding site" evidence="6">
    <location>
        <position position="71"/>
    </location>
    <ligand>
        <name>S-adenosyl-L-methionine</name>
        <dbReference type="ChEBI" id="CHEBI:59789"/>
    </ligand>
</feature>
<feature type="binding site" evidence="6">
    <location>
        <begin position="120"/>
        <end position="121"/>
    </location>
    <ligand>
        <name>S-adenosyl-L-methionine</name>
        <dbReference type="ChEBI" id="CHEBI:59789"/>
    </ligand>
</feature>
<dbReference type="Proteomes" id="UP000198615">
    <property type="component" value="Unassembled WGS sequence"/>
</dbReference>
<keyword evidence="1 6" id="KW-0963">Cytoplasm</keyword>
<dbReference type="NCBIfam" id="TIGR00138">
    <property type="entry name" value="rsmG_gidB"/>
    <property type="match status" value="1"/>
</dbReference>
<keyword evidence="4 6" id="KW-0808">Transferase</keyword>
<evidence type="ECO:0000256" key="2">
    <source>
        <dbReference type="ARBA" id="ARBA00022552"/>
    </source>
</evidence>
<feature type="binding site" evidence="6">
    <location>
        <position position="134"/>
    </location>
    <ligand>
        <name>S-adenosyl-L-methionine</name>
        <dbReference type="ChEBI" id="CHEBI:59789"/>
    </ligand>
</feature>
<reference evidence="7 8" key="1">
    <citation type="submission" date="2016-10" db="EMBL/GenBank/DDBJ databases">
        <authorList>
            <person name="Varghese N."/>
            <person name="Submissions S."/>
        </authorList>
    </citation>
    <scope>NUCLEOTIDE SEQUENCE [LARGE SCALE GENOMIC DNA]</scope>
    <source>
        <strain evidence="7 8">DSM 18839</strain>
    </source>
</reference>
<dbReference type="EC" id="2.1.1.170" evidence="6"/>
<evidence type="ECO:0000313" key="8">
    <source>
        <dbReference type="Proteomes" id="UP000198615"/>
    </source>
</evidence>
<dbReference type="Gene3D" id="3.40.50.150">
    <property type="entry name" value="Vaccinia Virus protein VP39"/>
    <property type="match status" value="1"/>
</dbReference>
<dbReference type="GO" id="GO:0005829">
    <property type="term" value="C:cytosol"/>
    <property type="evidence" value="ECO:0007669"/>
    <property type="project" value="TreeGrafter"/>
</dbReference>
<keyword evidence="8" id="KW-1185">Reference proteome</keyword>
<dbReference type="PIRSF" id="PIRSF003078">
    <property type="entry name" value="GidB"/>
    <property type="match status" value="1"/>
</dbReference>
<evidence type="ECO:0000256" key="3">
    <source>
        <dbReference type="ARBA" id="ARBA00022603"/>
    </source>
</evidence>
<gene>
    <name evidence="6" type="primary">rsmG</name>
    <name evidence="7" type="ORF">SAMN05660686_02087</name>
</gene>
<dbReference type="GO" id="GO:0070043">
    <property type="term" value="F:rRNA (guanine-N7-)-methyltransferase activity"/>
    <property type="evidence" value="ECO:0007669"/>
    <property type="project" value="UniProtKB-UniRule"/>
</dbReference>
<dbReference type="InterPro" id="IPR003682">
    <property type="entry name" value="rRNA_ssu_MeTfrase_G"/>
</dbReference>
<evidence type="ECO:0000256" key="5">
    <source>
        <dbReference type="ARBA" id="ARBA00022691"/>
    </source>
</evidence>
<evidence type="ECO:0000313" key="7">
    <source>
        <dbReference type="EMBL" id="SDF72653.1"/>
    </source>
</evidence>
<feature type="binding site" evidence="6">
    <location>
        <position position="76"/>
    </location>
    <ligand>
        <name>S-adenosyl-L-methionine</name>
        <dbReference type="ChEBI" id="CHEBI:59789"/>
    </ligand>
</feature>
<keyword evidence="2 6" id="KW-0698">rRNA processing</keyword>
<dbReference type="AlphaFoldDB" id="A0A8G2BIU3"/>
<organism evidence="7 8">
    <name type="scientific">Thalassobaculum litoreum DSM 18839</name>
    <dbReference type="NCBI Taxonomy" id="1123362"/>
    <lineage>
        <taxon>Bacteria</taxon>
        <taxon>Pseudomonadati</taxon>
        <taxon>Pseudomonadota</taxon>
        <taxon>Alphaproteobacteria</taxon>
        <taxon>Rhodospirillales</taxon>
        <taxon>Thalassobaculaceae</taxon>
        <taxon>Thalassobaculum</taxon>
    </lineage>
</organism>
<sequence length="201" mass="22233">MTPSELQQRLSLTDAQRRALEAYAELLQKWQARINLVAPATLPDLWSRHFLDSAQLLSHMKDLPGPVLDFGSGAGFPGLVLSILGRDDVTMVESDRRKVAFLQEVARMTGVKPTLEACRIESLRPIRAGIITARALAPVHKLLRYAAPYADEKAVFLFLKGEQVDAELTTAQNTWKMAVTKAPSISDSRGVVLRLEEVSRA</sequence>
<dbReference type="InterPro" id="IPR029063">
    <property type="entry name" value="SAM-dependent_MTases_sf"/>
</dbReference>
<dbReference type="PANTHER" id="PTHR31760:SF0">
    <property type="entry name" value="S-ADENOSYL-L-METHIONINE-DEPENDENT METHYLTRANSFERASES SUPERFAMILY PROTEIN"/>
    <property type="match status" value="1"/>
</dbReference>
<comment type="subcellular location">
    <subcellularLocation>
        <location evidence="6">Cytoplasm</location>
    </subcellularLocation>
</comment>
<dbReference type="RefSeq" id="WP_093150121.1">
    <property type="nucleotide sequence ID" value="NZ_FNBW01000006.1"/>
</dbReference>
<name>A0A8G2BIU3_9PROT</name>
<proteinExistence type="inferred from homology"/>
<evidence type="ECO:0000256" key="1">
    <source>
        <dbReference type="ARBA" id="ARBA00022490"/>
    </source>
</evidence>
<dbReference type="OrthoDB" id="9808773at2"/>
<comment type="catalytic activity">
    <reaction evidence="6">
        <text>guanosine(527) in 16S rRNA + S-adenosyl-L-methionine = N(7)-methylguanosine(527) in 16S rRNA + S-adenosyl-L-homocysteine</text>
        <dbReference type="Rhea" id="RHEA:42732"/>
        <dbReference type="Rhea" id="RHEA-COMP:10209"/>
        <dbReference type="Rhea" id="RHEA-COMP:10210"/>
        <dbReference type="ChEBI" id="CHEBI:57856"/>
        <dbReference type="ChEBI" id="CHEBI:59789"/>
        <dbReference type="ChEBI" id="CHEBI:74269"/>
        <dbReference type="ChEBI" id="CHEBI:74480"/>
        <dbReference type="EC" id="2.1.1.170"/>
    </reaction>
</comment>
<evidence type="ECO:0000256" key="4">
    <source>
        <dbReference type="ARBA" id="ARBA00022679"/>
    </source>
</evidence>
<dbReference type="Pfam" id="PF02527">
    <property type="entry name" value="GidB"/>
    <property type="match status" value="1"/>
</dbReference>
<keyword evidence="3 6" id="KW-0489">Methyltransferase</keyword>
<dbReference type="EMBL" id="FNBW01000006">
    <property type="protein sequence ID" value="SDF72653.1"/>
    <property type="molecule type" value="Genomic_DNA"/>
</dbReference>
<comment type="function">
    <text evidence="6">Specifically methylates the N7 position of guanine in position 527 of 16S rRNA.</text>
</comment>
<keyword evidence="5 6" id="KW-0949">S-adenosyl-L-methionine</keyword>